<evidence type="ECO:0000256" key="7">
    <source>
        <dbReference type="SAM" id="MobiDB-lite"/>
    </source>
</evidence>
<dbReference type="Gene3D" id="3.20.170.30">
    <property type="match status" value="2"/>
</dbReference>
<evidence type="ECO:0000256" key="5">
    <source>
        <dbReference type="ARBA" id="ARBA00023027"/>
    </source>
</evidence>
<evidence type="ECO:0000256" key="3">
    <source>
        <dbReference type="ARBA" id="ARBA00012007"/>
    </source>
</evidence>
<comment type="function">
    <text evidence="1">Catalyzes the last step of tRNA splicing, the transfer of the splice junction 2'-phosphate from ligated tRNA to NAD to produce ADP-ribose 1''-2'' cyclic phosphate.</text>
</comment>
<feature type="region of interest" description="Disordered" evidence="7">
    <location>
        <begin position="171"/>
        <end position="190"/>
    </location>
</feature>
<organism evidence="8 9">
    <name type="scientific">Heterodermia speciosa</name>
    <dbReference type="NCBI Taxonomy" id="116794"/>
    <lineage>
        <taxon>Eukaryota</taxon>
        <taxon>Fungi</taxon>
        <taxon>Dikarya</taxon>
        <taxon>Ascomycota</taxon>
        <taxon>Pezizomycotina</taxon>
        <taxon>Lecanoromycetes</taxon>
        <taxon>OSLEUM clade</taxon>
        <taxon>Lecanoromycetidae</taxon>
        <taxon>Caliciales</taxon>
        <taxon>Physciaceae</taxon>
        <taxon>Heterodermia</taxon>
    </lineage>
</organism>
<dbReference type="Gene3D" id="1.10.10.970">
    <property type="entry name" value="RNA 2'-phosphotransferase, Tpt1/KptA family, N-terminal domain"/>
    <property type="match status" value="1"/>
</dbReference>
<dbReference type="PANTHER" id="PTHR12684">
    <property type="entry name" value="PUTATIVE PHOSPHOTRANSFERASE"/>
    <property type="match status" value="1"/>
</dbReference>
<evidence type="ECO:0000313" key="8">
    <source>
        <dbReference type="EMBL" id="CAF9909032.1"/>
    </source>
</evidence>
<evidence type="ECO:0000256" key="2">
    <source>
        <dbReference type="ARBA" id="ARBA00009836"/>
    </source>
</evidence>
<comment type="similarity">
    <text evidence="2">Belongs to the KptA/TPT1 family.</text>
</comment>
<dbReference type="Proteomes" id="UP000664521">
    <property type="component" value="Unassembled WGS sequence"/>
</dbReference>
<evidence type="ECO:0000256" key="6">
    <source>
        <dbReference type="ARBA" id="ARBA00047949"/>
    </source>
</evidence>
<dbReference type="InterPro" id="IPR002745">
    <property type="entry name" value="Ptrans_KptA/Tpt1"/>
</dbReference>
<protein>
    <recommendedName>
        <fullName evidence="3">2'-phosphotransferase</fullName>
        <ecNumber evidence="3">2.7.1.160</ecNumber>
    </recommendedName>
</protein>
<dbReference type="GO" id="GO:0006388">
    <property type="term" value="P:tRNA splicing, via endonucleolytic cleavage and ligation"/>
    <property type="evidence" value="ECO:0007669"/>
    <property type="project" value="TreeGrafter"/>
</dbReference>
<accession>A0A8H3ERQ4</accession>
<evidence type="ECO:0000256" key="1">
    <source>
        <dbReference type="ARBA" id="ARBA00003343"/>
    </source>
</evidence>
<proteinExistence type="inferred from homology"/>
<reference evidence="8" key="1">
    <citation type="submission" date="2021-03" db="EMBL/GenBank/DDBJ databases">
        <authorList>
            <person name="Tagirdzhanova G."/>
        </authorList>
    </citation>
    <scope>NUCLEOTIDE SEQUENCE</scope>
</reference>
<gene>
    <name evidence="8" type="ORF">HETSPECPRED_008801</name>
</gene>
<comment type="caution">
    <text evidence="8">The sequence shown here is derived from an EMBL/GenBank/DDBJ whole genome shotgun (WGS) entry which is preliminary data.</text>
</comment>
<dbReference type="AlphaFoldDB" id="A0A8H3ERQ4"/>
<dbReference type="OrthoDB" id="419694at2759"/>
<evidence type="ECO:0000313" key="9">
    <source>
        <dbReference type="Proteomes" id="UP000664521"/>
    </source>
</evidence>
<dbReference type="GO" id="GO:0000215">
    <property type="term" value="F:tRNA 2'-phosphotransferase activity"/>
    <property type="evidence" value="ECO:0007669"/>
    <property type="project" value="UniProtKB-EC"/>
</dbReference>
<dbReference type="EC" id="2.7.1.160" evidence="3"/>
<dbReference type="SUPFAM" id="SSF56399">
    <property type="entry name" value="ADP-ribosylation"/>
    <property type="match status" value="2"/>
</dbReference>
<comment type="catalytic activity">
    <reaction evidence="6">
        <text>2'-phospho-[ligated tRNA] + NAD(+) = mature tRNA + ADP-alpha-D-ribose 1'',2''-cyclic phosphate + nicotinamide</text>
        <dbReference type="Rhea" id="RHEA:23324"/>
        <dbReference type="Rhea" id="RHEA-COMP:11106"/>
        <dbReference type="Rhea" id="RHEA-COMP:11107"/>
        <dbReference type="ChEBI" id="CHEBI:17154"/>
        <dbReference type="ChEBI" id="CHEBI:57540"/>
        <dbReference type="ChEBI" id="CHEBI:76596"/>
        <dbReference type="ChEBI" id="CHEBI:82883"/>
        <dbReference type="ChEBI" id="CHEBI:85027"/>
        <dbReference type="EC" id="2.7.1.160"/>
    </reaction>
</comment>
<sequence>MARRGGGRSKDKGSGNSAEPRDVQISKAMSWLLRHGAKGEGIKMDANGYINVADLMAWRKFHNLSVTLSELHTIVDTNAKQRFSMIPLPSTTSGPPDDDPSHYLIRANQGHSLAISSENLLKPILATDPDFPSLVVHGTNDEAWNGIRKSGGLKRMSRRHVHFATGVPESLDKDRVTGESNNTSTQKAAKNGISNERGDIVIGNQGAETSLPSTSNSTEATKVISGMRANATVLIWVDVARSMDEGGLKWWRSDNGVILTEGDAHGTVSMDWVDRVEMKGTGKTLWTRAEDRK</sequence>
<keyword evidence="4" id="KW-0808">Transferase</keyword>
<keyword evidence="5" id="KW-0520">NAD</keyword>
<dbReference type="InterPro" id="IPR042081">
    <property type="entry name" value="RNA_2'-PTrans_C"/>
</dbReference>
<dbReference type="InterPro" id="IPR042080">
    <property type="entry name" value="RNA_2'-PTrans_N"/>
</dbReference>
<feature type="compositionally biased region" description="Basic and acidic residues" evidence="7">
    <location>
        <begin position="8"/>
        <end position="21"/>
    </location>
</feature>
<dbReference type="EMBL" id="CAJPDS010000007">
    <property type="protein sequence ID" value="CAF9909032.1"/>
    <property type="molecule type" value="Genomic_DNA"/>
</dbReference>
<name>A0A8H3ERQ4_9LECA</name>
<feature type="compositionally biased region" description="Polar residues" evidence="7">
    <location>
        <begin position="178"/>
        <end position="190"/>
    </location>
</feature>
<evidence type="ECO:0000256" key="4">
    <source>
        <dbReference type="ARBA" id="ARBA00022679"/>
    </source>
</evidence>
<keyword evidence="9" id="KW-1185">Reference proteome</keyword>
<dbReference type="Pfam" id="PF01885">
    <property type="entry name" value="PTS_2-RNA"/>
    <property type="match status" value="1"/>
</dbReference>
<dbReference type="PANTHER" id="PTHR12684:SF2">
    <property type="entry name" value="TRNA 2'-PHOSPHOTRANSFERASE 1"/>
    <property type="match status" value="1"/>
</dbReference>
<feature type="region of interest" description="Disordered" evidence="7">
    <location>
        <begin position="1"/>
        <end position="21"/>
    </location>
</feature>